<dbReference type="EMBL" id="CP001140">
    <property type="protein sequence ID" value="ACL11376.1"/>
    <property type="molecule type" value="Genomic_DNA"/>
</dbReference>
<accession>B8D5J5</accession>
<dbReference type="HOGENOM" id="CLU_054696_0_0_2"/>
<dbReference type="GeneID" id="7171627"/>
<reference evidence="1 2" key="1">
    <citation type="journal article" date="2009" name="J. Bacteriol.">
        <title>Complete genome sequence of the anaerobic, protein-degrading hyperthermophilic crenarchaeon Desulfurococcus kamchatkensis.</title>
        <authorList>
            <person name="Ravin N.V."/>
            <person name="Mardanov A.V."/>
            <person name="Beletsky A.V."/>
            <person name="Kublanov I.V."/>
            <person name="Kolganova T.V."/>
            <person name="Lebedinsky A.V."/>
            <person name="Chernyh N.A."/>
            <person name="Bonch-Osmolovskaya E.A."/>
            <person name="Skryabin K.G."/>
        </authorList>
    </citation>
    <scope>NUCLEOTIDE SEQUENCE [LARGE SCALE GENOMIC DNA]</scope>
    <source>
        <strain evidence="2">DSM 18924 / JCM 16383 / VKM B-2413 / 1221n</strain>
    </source>
</reference>
<proteinExistence type="predicted"/>
<evidence type="ECO:0000313" key="2">
    <source>
        <dbReference type="Proteomes" id="UP000006903"/>
    </source>
</evidence>
<dbReference type="eggNOG" id="arCOG08868">
    <property type="taxonomic scope" value="Archaea"/>
</dbReference>
<evidence type="ECO:0000313" key="1">
    <source>
        <dbReference type="EMBL" id="ACL11376.1"/>
    </source>
</evidence>
<gene>
    <name evidence="1" type="ordered locus">DKAM_1050</name>
</gene>
<dbReference type="RefSeq" id="WP_012608717.1">
    <property type="nucleotide sequence ID" value="NC_011766.1"/>
</dbReference>
<sequence length="385" mass="42807">MNWRIIGLISIVALIVSIAPLASIPIIASGDQESQDSEVASDIIVGNSTMNLTVPAISIDDALNLAYMMRNITYELFMWEVNHNVSVANVTLNLGDKFLDKALELKDNASRRAIVFAVVAAIHYGHAPSFANPVLARVIYSSLGENNTVTDETVNAVITASSELKSILLNAVSYAESKNFNTTFTYYWVSKGDNLTSLAQQYLGEGNVTAAFRHAIAGYKAYVRAYSTLVKTVFTQYLRDLGIIRGKPFIPPGLLDKLPLELRSEINARVEKGEIKSIRDIVGEVRKEIQNRTEMWKEREYVQIANILASALEKLSKHPVLTRVIMGKQLRDYCYDLVKEVASKTNATGLQLLQLSLQELQNRVQGGLNIQQEFQGSVVKIRMKH</sequence>
<dbReference type="AlphaFoldDB" id="B8D5J5"/>
<organism evidence="1 2">
    <name type="scientific">Desulfurococcus amylolyticus (strain DSM 18924 / JCM 16383 / VKM B-2413 / 1221n)</name>
    <name type="common">Desulfurococcus kamchatkensis</name>
    <dbReference type="NCBI Taxonomy" id="490899"/>
    <lineage>
        <taxon>Archaea</taxon>
        <taxon>Thermoproteota</taxon>
        <taxon>Thermoprotei</taxon>
        <taxon>Desulfurococcales</taxon>
        <taxon>Desulfurococcaceae</taxon>
        <taxon>Desulfurococcus</taxon>
    </lineage>
</organism>
<protein>
    <submittedName>
        <fullName evidence="1">Uncharacterized protein</fullName>
    </submittedName>
</protein>
<dbReference type="Proteomes" id="UP000006903">
    <property type="component" value="Chromosome"/>
</dbReference>
<dbReference type="KEGG" id="dka:DKAM_1050"/>
<name>B8D5J5_DESA1</name>